<feature type="compositionally biased region" description="Acidic residues" evidence="1">
    <location>
        <begin position="165"/>
        <end position="177"/>
    </location>
</feature>
<reference evidence="2" key="1">
    <citation type="submission" date="2020-05" db="UniProtKB">
        <authorList>
            <consortium name="EnsemblMetazoa"/>
        </authorList>
    </citation>
    <scope>IDENTIFICATION</scope>
    <source>
        <strain evidence="2">FUMOZ</strain>
    </source>
</reference>
<evidence type="ECO:0000313" key="2">
    <source>
        <dbReference type="EnsemblMetazoa" id="AFUN016191-PA"/>
    </source>
</evidence>
<feature type="region of interest" description="Disordered" evidence="1">
    <location>
        <begin position="154"/>
        <end position="177"/>
    </location>
</feature>
<protein>
    <submittedName>
        <fullName evidence="2">Uncharacterized protein</fullName>
    </submittedName>
</protein>
<sequence>MNHQSILVNSEQKSYELFSEPVHFPLVIGNETLVVTMQDQRNIIDRRNWFLTRCPNALSTDAVTLGTDNDLLNLYPLLTRILLELQTKTAGLQMYSASAQHIQRGQEKPFCFHYEKQTDTEDLPYFQNYDRVKHGERVIKHVHYYVESAVKSKATNTDTTREQMETEEITDLEDLSM</sequence>
<dbReference type="EnsemblMetazoa" id="AFUN016191-RA">
    <property type="protein sequence ID" value="AFUN016191-PA"/>
    <property type="gene ID" value="AFUN016191"/>
</dbReference>
<organism evidence="2">
    <name type="scientific">Anopheles funestus</name>
    <name type="common">African malaria mosquito</name>
    <dbReference type="NCBI Taxonomy" id="62324"/>
    <lineage>
        <taxon>Eukaryota</taxon>
        <taxon>Metazoa</taxon>
        <taxon>Ecdysozoa</taxon>
        <taxon>Arthropoda</taxon>
        <taxon>Hexapoda</taxon>
        <taxon>Insecta</taxon>
        <taxon>Pterygota</taxon>
        <taxon>Neoptera</taxon>
        <taxon>Endopterygota</taxon>
        <taxon>Diptera</taxon>
        <taxon>Nematocera</taxon>
        <taxon>Culicoidea</taxon>
        <taxon>Culicidae</taxon>
        <taxon>Anophelinae</taxon>
        <taxon>Anopheles</taxon>
    </lineage>
</organism>
<proteinExistence type="predicted"/>
<dbReference type="AlphaFoldDB" id="A0A1I8JUN9"/>
<dbReference type="VEuPathDB" id="VectorBase:AFUN016191"/>
<evidence type="ECO:0000256" key="1">
    <source>
        <dbReference type="SAM" id="MobiDB-lite"/>
    </source>
</evidence>
<name>A0A1I8JUN9_ANOFN</name>
<accession>A0A1I8JUN9</accession>